<keyword evidence="3" id="KW-0804">Transcription</keyword>
<dbReference type="Gene3D" id="1.20.120.530">
    <property type="entry name" value="GntR ligand-binding domain-like"/>
    <property type="match status" value="1"/>
</dbReference>
<accession>A0A1I7K282</accession>
<dbReference type="Gene3D" id="1.10.10.10">
    <property type="entry name" value="Winged helix-like DNA-binding domain superfamily/Winged helix DNA-binding domain"/>
    <property type="match status" value="1"/>
</dbReference>
<proteinExistence type="predicted"/>
<keyword evidence="1" id="KW-0805">Transcription regulation</keyword>
<dbReference type="OrthoDB" id="5450856at2"/>
<dbReference type="PROSITE" id="PS50949">
    <property type="entry name" value="HTH_GNTR"/>
    <property type="match status" value="1"/>
</dbReference>
<dbReference type="InterPro" id="IPR036390">
    <property type="entry name" value="WH_DNA-bd_sf"/>
</dbReference>
<protein>
    <submittedName>
        <fullName evidence="5">Transcriptional regulator, GntR family</fullName>
    </submittedName>
</protein>
<dbReference type="PANTHER" id="PTHR43537:SF5">
    <property type="entry name" value="UXU OPERON TRANSCRIPTIONAL REGULATOR"/>
    <property type="match status" value="1"/>
</dbReference>
<dbReference type="Proteomes" id="UP000242496">
    <property type="component" value="Unassembled WGS sequence"/>
</dbReference>
<evidence type="ECO:0000259" key="4">
    <source>
        <dbReference type="PROSITE" id="PS50949"/>
    </source>
</evidence>
<dbReference type="Pfam" id="PF07729">
    <property type="entry name" value="FCD"/>
    <property type="match status" value="1"/>
</dbReference>
<dbReference type="RefSeq" id="WP_092553698.1">
    <property type="nucleotide sequence ID" value="NZ_CAWRBG010000091.1"/>
</dbReference>
<dbReference type="SMART" id="SM00345">
    <property type="entry name" value="HTH_GNTR"/>
    <property type="match status" value="1"/>
</dbReference>
<dbReference type="InterPro" id="IPR036388">
    <property type="entry name" value="WH-like_DNA-bd_sf"/>
</dbReference>
<dbReference type="STRING" id="351659.SAMN05421784_14420"/>
<dbReference type="SUPFAM" id="SSF48008">
    <property type="entry name" value="GntR ligand-binding domain-like"/>
    <property type="match status" value="1"/>
</dbReference>
<dbReference type="Pfam" id="PF00392">
    <property type="entry name" value="GntR"/>
    <property type="match status" value="1"/>
</dbReference>
<evidence type="ECO:0000256" key="2">
    <source>
        <dbReference type="ARBA" id="ARBA00023125"/>
    </source>
</evidence>
<dbReference type="AlphaFoldDB" id="A0A1I7K282"/>
<evidence type="ECO:0000256" key="1">
    <source>
        <dbReference type="ARBA" id="ARBA00023015"/>
    </source>
</evidence>
<dbReference type="EMBL" id="FPBJ01000044">
    <property type="protein sequence ID" value="SFU91502.1"/>
    <property type="molecule type" value="Genomic_DNA"/>
</dbReference>
<dbReference type="GO" id="GO:0003677">
    <property type="term" value="F:DNA binding"/>
    <property type="evidence" value="ECO:0007669"/>
    <property type="project" value="UniProtKB-KW"/>
</dbReference>
<dbReference type="SUPFAM" id="SSF46785">
    <property type="entry name" value="Winged helix' DNA-binding domain"/>
    <property type="match status" value="1"/>
</dbReference>
<evidence type="ECO:0000313" key="5">
    <source>
        <dbReference type="EMBL" id="SFU91502.1"/>
    </source>
</evidence>
<dbReference type="InterPro" id="IPR000524">
    <property type="entry name" value="Tscrpt_reg_HTH_GntR"/>
</dbReference>
<evidence type="ECO:0000313" key="6">
    <source>
        <dbReference type="Proteomes" id="UP000242496"/>
    </source>
</evidence>
<dbReference type="InterPro" id="IPR011711">
    <property type="entry name" value="GntR_C"/>
</dbReference>
<dbReference type="PRINTS" id="PR00035">
    <property type="entry name" value="HTHGNTR"/>
</dbReference>
<dbReference type="InterPro" id="IPR008920">
    <property type="entry name" value="TF_FadR/GntR_C"/>
</dbReference>
<keyword evidence="2" id="KW-0238">DNA-binding</keyword>
<evidence type="ECO:0000256" key="3">
    <source>
        <dbReference type="ARBA" id="ARBA00023163"/>
    </source>
</evidence>
<reference evidence="6" key="1">
    <citation type="submission" date="2016-10" db="EMBL/GenBank/DDBJ databases">
        <authorList>
            <person name="Varghese N."/>
            <person name="Submissions S."/>
        </authorList>
    </citation>
    <scope>NUCLEOTIDE SEQUENCE [LARGE SCALE GENOMIC DNA]</scope>
    <source>
        <strain evidence="6">DSM 18168</strain>
    </source>
</reference>
<keyword evidence="6" id="KW-1185">Reference proteome</keyword>
<dbReference type="CDD" id="cd07377">
    <property type="entry name" value="WHTH_GntR"/>
    <property type="match status" value="1"/>
</dbReference>
<sequence>MMNIEDLKRPYQEVGHSLRQIIATEHYKIGDRLPPEREIADMLGVSRALIREAIIMLELENLIEVRKGYGRNSGIYIINLPKAAETYVENAAGPFELLQARQLLESNIAEFAATQVTPIDIANMRQALEKEKNDLESGEDESGDREFHLAIAQATHNSMLVELLKQSWTWRENNPMWMKLHSRITNTDYRREWLNDHQAILAAMVKKDPVAAKQAMWQHLENVKQRLLELSDVDDPDFDGYLFESYPVGIGK</sequence>
<dbReference type="GO" id="GO:0003700">
    <property type="term" value="F:DNA-binding transcription factor activity"/>
    <property type="evidence" value="ECO:0007669"/>
    <property type="project" value="InterPro"/>
</dbReference>
<dbReference type="SMART" id="SM00895">
    <property type="entry name" value="FCD"/>
    <property type="match status" value="1"/>
</dbReference>
<gene>
    <name evidence="5" type="ORF">SAMN05421784_14420</name>
</gene>
<name>A0A1I7K282_9GAMM</name>
<organism evidence="5 6">
    <name type="scientific">Xenorhabdus koppenhoeferi</name>
    <dbReference type="NCBI Taxonomy" id="351659"/>
    <lineage>
        <taxon>Bacteria</taxon>
        <taxon>Pseudomonadati</taxon>
        <taxon>Pseudomonadota</taxon>
        <taxon>Gammaproteobacteria</taxon>
        <taxon>Enterobacterales</taxon>
        <taxon>Morganellaceae</taxon>
        <taxon>Xenorhabdus</taxon>
    </lineage>
</organism>
<dbReference type="PANTHER" id="PTHR43537">
    <property type="entry name" value="TRANSCRIPTIONAL REGULATOR, GNTR FAMILY"/>
    <property type="match status" value="1"/>
</dbReference>
<feature type="domain" description="HTH gntR-type" evidence="4">
    <location>
        <begin position="8"/>
        <end position="80"/>
    </location>
</feature>